<dbReference type="Proteomes" id="UP000680638">
    <property type="component" value="Unassembled WGS sequence"/>
</dbReference>
<protein>
    <recommendedName>
        <fullName evidence="2">TadE-like domain-containing protein</fullName>
    </recommendedName>
</protein>
<comment type="caution">
    <text evidence="3">The sequence shown here is derived from an EMBL/GenBank/DDBJ whole genome shotgun (WGS) entry which is preliminary data.</text>
</comment>
<evidence type="ECO:0000313" key="4">
    <source>
        <dbReference type="Proteomes" id="UP000680638"/>
    </source>
</evidence>
<keyword evidence="4" id="KW-1185">Reference proteome</keyword>
<gene>
    <name evidence="3" type="ORF">J21TS3_46290</name>
</gene>
<dbReference type="Pfam" id="PF07811">
    <property type="entry name" value="TadE"/>
    <property type="match status" value="1"/>
</dbReference>
<feature type="domain" description="TadE-like" evidence="2">
    <location>
        <begin position="15"/>
        <end position="56"/>
    </location>
</feature>
<keyword evidence="1" id="KW-0472">Membrane</keyword>
<keyword evidence="1" id="KW-0812">Transmembrane</keyword>
<sequence length="229" mass="25071">MKFFRIAKPLKGSEGSFTVEASLVLPIVLFVTMTLVFFCLYVYQQSFLHQTASAVAERAAYSWDNSHKQAATGQVGKGQYDSLYWRLSEDGMLGALFGWTGITENTETVPMPGGNGAGGSLPVIKMNHSGSMVPPEMKGEISYKNTIVQRTVRVDLTRMLSLPPLDTLLKDGSDASSFGNSAVVEPVEFIRTVDLMRYYASKFKGTREDAKTDPGSAAEVLNQFRSSGR</sequence>
<reference evidence="3 4" key="1">
    <citation type="submission" date="2021-03" db="EMBL/GenBank/DDBJ databases">
        <title>Antimicrobial resistance genes in bacteria isolated from Japanese honey, and their potential for conferring macrolide and lincosamide resistance in the American foulbrood pathogen Paenibacillus larvae.</title>
        <authorList>
            <person name="Okamoto M."/>
            <person name="Kumagai M."/>
            <person name="Kanamori H."/>
            <person name="Takamatsu D."/>
        </authorList>
    </citation>
    <scope>NUCLEOTIDE SEQUENCE [LARGE SCALE GENOMIC DNA]</scope>
    <source>
        <strain evidence="3 4">J21TS3</strain>
    </source>
</reference>
<evidence type="ECO:0000313" key="3">
    <source>
        <dbReference type="EMBL" id="GIO69808.1"/>
    </source>
</evidence>
<organism evidence="3 4">
    <name type="scientific">Paenibacillus cookii</name>
    <dbReference type="NCBI Taxonomy" id="157839"/>
    <lineage>
        <taxon>Bacteria</taxon>
        <taxon>Bacillati</taxon>
        <taxon>Bacillota</taxon>
        <taxon>Bacilli</taxon>
        <taxon>Bacillales</taxon>
        <taxon>Paenibacillaceae</taxon>
        <taxon>Paenibacillus</taxon>
    </lineage>
</organism>
<proteinExistence type="predicted"/>
<evidence type="ECO:0000259" key="2">
    <source>
        <dbReference type="Pfam" id="PF07811"/>
    </source>
</evidence>
<dbReference type="EMBL" id="BORW01000037">
    <property type="protein sequence ID" value="GIO69808.1"/>
    <property type="molecule type" value="Genomic_DNA"/>
</dbReference>
<dbReference type="InterPro" id="IPR012495">
    <property type="entry name" value="TadE-like_dom"/>
</dbReference>
<accession>A0ABQ4M333</accession>
<dbReference type="RefSeq" id="WP_212952308.1">
    <property type="nucleotide sequence ID" value="NZ_BORW01000037.1"/>
</dbReference>
<keyword evidence="1" id="KW-1133">Transmembrane helix</keyword>
<evidence type="ECO:0000256" key="1">
    <source>
        <dbReference type="SAM" id="Phobius"/>
    </source>
</evidence>
<name>A0ABQ4M333_9BACL</name>
<feature type="transmembrane region" description="Helical" evidence="1">
    <location>
        <begin position="21"/>
        <end position="43"/>
    </location>
</feature>